<proteinExistence type="predicted"/>
<organism evidence="1 2">
    <name type="scientific">Rangifer tarandus platyrhynchus</name>
    <name type="common">Svalbard reindeer</name>
    <dbReference type="NCBI Taxonomy" id="3082113"/>
    <lineage>
        <taxon>Eukaryota</taxon>
        <taxon>Metazoa</taxon>
        <taxon>Chordata</taxon>
        <taxon>Craniata</taxon>
        <taxon>Vertebrata</taxon>
        <taxon>Euteleostomi</taxon>
        <taxon>Mammalia</taxon>
        <taxon>Eutheria</taxon>
        <taxon>Laurasiatheria</taxon>
        <taxon>Artiodactyla</taxon>
        <taxon>Ruminantia</taxon>
        <taxon>Pecora</taxon>
        <taxon>Cervidae</taxon>
        <taxon>Odocoileinae</taxon>
        <taxon>Rangifer</taxon>
    </lineage>
</organism>
<dbReference type="EMBL" id="OX596102">
    <property type="protein sequence ID" value="CAM9809127.1"/>
    <property type="molecule type" value="Genomic_DNA"/>
</dbReference>
<dbReference type="Proteomes" id="UP001162501">
    <property type="component" value="Chromosome 18"/>
</dbReference>
<gene>
    <name evidence="1" type="ORF">MRATA1EN22A_LOCUS7758</name>
</gene>
<sequence length="96" mass="10412">MSRKAAAESLCRRHERSAALAAARQVATAVEVLSNSGKQSYSRYQRCCFGVSLSSLQGATVEDYFSQPVVISGLFFPGVYLLTHPLAHSGAWDELC</sequence>
<evidence type="ECO:0000313" key="1">
    <source>
        <dbReference type="EMBL" id="CAM9809127.1"/>
    </source>
</evidence>
<reference evidence="1" key="2">
    <citation type="submission" date="2025-03" db="EMBL/GenBank/DDBJ databases">
        <authorList>
            <consortium name="ELIXIR-Norway"/>
            <consortium name="Elixir Norway"/>
        </authorList>
    </citation>
    <scope>NUCLEOTIDE SEQUENCE</scope>
</reference>
<evidence type="ECO:0000313" key="2">
    <source>
        <dbReference type="Proteomes" id="UP001162501"/>
    </source>
</evidence>
<name>A0AC59YLL6_RANTA</name>
<accession>A0AC59YLL6</accession>
<protein>
    <submittedName>
        <fullName evidence="1">Uncharacterized protein</fullName>
    </submittedName>
</protein>
<reference evidence="1" key="1">
    <citation type="submission" date="2023-05" db="EMBL/GenBank/DDBJ databases">
        <authorList>
            <consortium name="ELIXIR-Norway"/>
        </authorList>
    </citation>
    <scope>NUCLEOTIDE SEQUENCE</scope>
</reference>